<dbReference type="GO" id="GO:0004351">
    <property type="term" value="F:glutamate decarboxylase activity"/>
    <property type="evidence" value="ECO:0007669"/>
    <property type="project" value="UniProtKB-EC"/>
</dbReference>
<name>A0A8H5KPL7_9HYPO</name>
<dbReference type="OrthoDB" id="5152799at2759"/>
<proteinExistence type="inferred from homology"/>
<dbReference type="InterPro" id="IPR015424">
    <property type="entry name" value="PyrdxlP-dep_Trfase"/>
</dbReference>
<dbReference type="PANTHER" id="PTHR43321:SF3">
    <property type="entry name" value="GLUTAMATE DECARBOXYLASE"/>
    <property type="match status" value="1"/>
</dbReference>
<dbReference type="SUPFAM" id="SSF53383">
    <property type="entry name" value="PLP-dependent transferases"/>
    <property type="match status" value="1"/>
</dbReference>
<sequence length="449" mass="49140">MDPKSYQNPNLLLEDLPTDTLGKGMPAFAVKSGIDRLLEHDIEPERNLGSFVSTDLNDIGESLLLENYQRNLACQNEYAGVQQIHDRCVRILGALWGSSCNEKPTGSAVSGSSEAIFLGLQAMKRKWQAENGGIVSASGPALNIITGSHAHVAVTNAARANDIEIRTVLVGPGSNYSFDPSKMQGLLDNSTIGVVLVLGNTYTGHFDPVESASIVLDNYEQSYGRSIPIHVDAASGGFVAPFNGGKPSRWDFALPRVVSINVSGHKFGLTAAALGWIIWRDRRFLPADLLHESSYLSGHHELPTLRYSQSSSNLLIQYYQLAHLGRQGFEIVIQDLLERSSALGKTLEETGLFTCISESHRTLANTLPVVVFRVNSAVQDQRPRCTEQWISDRLFDMGYSVPCSKLPIDGEDIEVLRVVIRPSLKPTVLDSFVAELLSLFSDEMSKSPL</sequence>
<dbReference type="Gene3D" id="3.90.1150.160">
    <property type="match status" value="1"/>
</dbReference>
<dbReference type="Proteomes" id="UP000546213">
    <property type="component" value="Unassembled WGS sequence"/>
</dbReference>
<evidence type="ECO:0000256" key="6">
    <source>
        <dbReference type="ARBA" id="ARBA00048868"/>
    </source>
</evidence>
<evidence type="ECO:0000256" key="7">
    <source>
        <dbReference type="PIRSR" id="PIRSR602129-50"/>
    </source>
</evidence>
<evidence type="ECO:0000256" key="5">
    <source>
        <dbReference type="ARBA" id="ARBA00023239"/>
    </source>
</evidence>
<evidence type="ECO:0000313" key="9">
    <source>
        <dbReference type="EMBL" id="KAF5576934.1"/>
    </source>
</evidence>
<dbReference type="AlphaFoldDB" id="A0A8H5KPL7"/>
<keyword evidence="5 8" id="KW-0456">Lyase</keyword>
<dbReference type="GO" id="GO:0030170">
    <property type="term" value="F:pyridoxal phosphate binding"/>
    <property type="evidence" value="ECO:0007669"/>
    <property type="project" value="InterPro"/>
</dbReference>
<dbReference type="InterPro" id="IPR002129">
    <property type="entry name" value="PyrdxlP-dep_de-COase"/>
</dbReference>
<protein>
    <recommendedName>
        <fullName evidence="3">glutamate decarboxylase</fullName>
        <ecNumber evidence="3">4.1.1.15</ecNumber>
    </recommendedName>
</protein>
<accession>A0A8H5KPL7</accession>
<organism evidence="9 10">
    <name type="scientific">Fusarium pseudocircinatum</name>
    <dbReference type="NCBI Taxonomy" id="56676"/>
    <lineage>
        <taxon>Eukaryota</taxon>
        <taxon>Fungi</taxon>
        <taxon>Dikarya</taxon>
        <taxon>Ascomycota</taxon>
        <taxon>Pezizomycotina</taxon>
        <taxon>Sordariomycetes</taxon>
        <taxon>Hypocreomycetidae</taxon>
        <taxon>Hypocreales</taxon>
        <taxon>Nectriaceae</taxon>
        <taxon>Fusarium</taxon>
        <taxon>Fusarium fujikuroi species complex</taxon>
    </lineage>
</organism>
<dbReference type="GO" id="GO:0006538">
    <property type="term" value="P:L-glutamate catabolic process"/>
    <property type="evidence" value="ECO:0007669"/>
    <property type="project" value="TreeGrafter"/>
</dbReference>
<gene>
    <name evidence="9" type="ORF">FPCIR_12340</name>
</gene>
<evidence type="ECO:0000313" key="10">
    <source>
        <dbReference type="Proteomes" id="UP000546213"/>
    </source>
</evidence>
<dbReference type="Pfam" id="PF00282">
    <property type="entry name" value="Pyridoxal_deC"/>
    <property type="match status" value="1"/>
</dbReference>
<dbReference type="EC" id="4.1.1.15" evidence="3"/>
<evidence type="ECO:0000256" key="8">
    <source>
        <dbReference type="RuleBase" id="RU000382"/>
    </source>
</evidence>
<evidence type="ECO:0000256" key="4">
    <source>
        <dbReference type="ARBA" id="ARBA00022898"/>
    </source>
</evidence>
<dbReference type="InterPro" id="IPR015421">
    <property type="entry name" value="PyrdxlP-dep_Trfase_major"/>
</dbReference>
<dbReference type="GO" id="GO:0005829">
    <property type="term" value="C:cytosol"/>
    <property type="evidence" value="ECO:0007669"/>
    <property type="project" value="TreeGrafter"/>
</dbReference>
<evidence type="ECO:0000256" key="1">
    <source>
        <dbReference type="ARBA" id="ARBA00001933"/>
    </source>
</evidence>
<dbReference type="Gene3D" id="3.40.640.10">
    <property type="entry name" value="Type I PLP-dependent aspartate aminotransferase-like (Major domain)"/>
    <property type="match status" value="1"/>
</dbReference>
<keyword evidence="10" id="KW-1185">Reference proteome</keyword>
<dbReference type="PANTHER" id="PTHR43321">
    <property type="entry name" value="GLUTAMATE DECARBOXYLASE"/>
    <property type="match status" value="1"/>
</dbReference>
<feature type="modified residue" description="N6-(pyridoxal phosphate)lysine" evidence="7">
    <location>
        <position position="266"/>
    </location>
</feature>
<comment type="similarity">
    <text evidence="2 8">Belongs to the group II decarboxylase family.</text>
</comment>
<evidence type="ECO:0000256" key="2">
    <source>
        <dbReference type="ARBA" id="ARBA00009533"/>
    </source>
</evidence>
<comment type="caution">
    <text evidence="9">The sequence shown here is derived from an EMBL/GenBank/DDBJ whole genome shotgun (WGS) entry which is preliminary data.</text>
</comment>
<dbReference type="EMBL" id="JAAOAS010000403">
    <property type="protein sequence ID" value="KAF5576934.1"/>
    <property type="molecule type" value="Genomic_DNA"/>
</dbReference>
<keyword evidence="4 7" id="KW-0663">Pyridoxal phosphate</keyword>
<comment type="catalytic activity">
    <reaction evidence="6">
        <text>L-glutamate + H(+) = 4-aminobutanoate + CO2</text>
        <dbReference type="Rhea" id="RHEA:17785"/>
        <dbReference type="ChEBI" id="CHEBI:15378"/>
        <dbReference type="ChEBI" id="CHEBI:16526"/>
        <dbReference type="ChEBI" id="CHEBI:29985"/>
        <dbReference type="ChEBI" id="CHEBI:59888"/>
        <dbReference type="EC" id="4.1.1.15"/>
    </reaction>
</comment>
<evidence type="ECO:0000256" key="3">
    <source>
        <dbReference type="ARBA" id="ARBA00012421"/>
    </source>
</evidence>
<dbReference type="InterPro" id="IPR010107">
    <property type="entry name" value="Glutamate_decarboxylase"/>
</dbReference>
<comment type="cofactor">
    <cofactor evidence="1 7 8">
        <name>pyridoxal 5'-phosphate</name>
        <dbReference type="ChEBI" id="CHEBI:597326"/>
    </cofactor>
</comment>
<reference evidence="9 10" key="1">
    <citation type="submission" date="2020-05" db="EMBL/GenBank/DDBJ databases">
        <title>Identification and distribution of gene clusters putatively required for synthesis of sphingolipid metabolism inhibitors in phylogenetically diverse species of the filamentous fungus Fusarium.</title>
        <authorList>
            <person name="Kim H.-S."/>
            <person name="Busman M."/>
            <person name="Brown D.W."/>
            <person name="Divon H."/>
            <person name="Uhlig S."/>
            <person name="Proctor R.H."/>
        </authorList>
    </citation>
    <scope>NUCLEOTIDE SEQUENCE [LARGE SCALE GENOMIC DNA]</scope>
    <source>
        <strain evidence="9 10">NRRL 36939</strain>
    </source>
</reference>